<dbReference type="Proteomes" id="UP000032633">
    <property type="component" value="Chromosome"/>
</dbReference>
<dbReference type="HOGENOM" id="CLU_014322_7_1_9"/>
<keyword evidence="4" id="KW-1185">Reference proteome</keyword>
<dbReference type="GO" id="GO:0009253">
    <property type="term" value="P:peptidoglycan catabolic process"/>
    <property type="evidence" value="ECO:0007669"/>
    <property type="project" value="InterPro"/>
</dbReference>
<keyword evidence="1" id="KW-0378">Hydrolase</keyword>
<accession>A0A0D5NS96</accession>
<dbReference type="STRING" id="1126833.VN24_25980"/>
<dbReference type="GO" id="GO:0008745">
    <property type="term" value="F:N-acetylmuramoyl-L-alanine amidase activity"/>
    <property type="evidence" value="ECO:0007669"/>
    <property type="project" value="InterPro"/>
</dbReference>
<gene>
    <name evidence="3" type="ORF">VN24_25980</name>
</gene>
<dbReference type="PATRIC" id="fig|1126833.4.peg.5717"/>
<dbReference type="PANTHER" id="PTHR30404:SF0">
    <property type="entry name" value="N-ACETYLMURAMOYL-L-ALANINE AMIDASE AMIC"/>
    <property type="match status" value="1"/>
</dbReference>
<dbReference type="OrthoDB" id="9772024at2"/>
<name>A0A0D5NS96_9BACL</name>
<dbReference type="CDD" id="cd02696">
    <property type="entry name" value="MurNAc-LAA"/>
    <property type="match status" value="1"/>
</dbReference>
<evidence type="ECO:0000259" key="2">
    <source>
        <dbReference type="SMART" id="SM00646"/>
    </source>
</evidence>
<dbReference type="KEGG" id="pbj:VN24_25980"/>
<dbReference type="Pfam" id="PF01520">
    <property type="entry name" value="Amidase_3"/>
    <property type="match status" value="1"/>
</dbReference>
<dbReference type="GO" id="GO:0030288">
    <property type="term" value="C:outer membrane-bounded periplasmic space"/>
    <property type="evidence" value="ECO:0007669"/>
    <property type="project" value="TreeGrafter"/>
</dbReference>
<dbReference type="AlphaFoldDB" id="A0A0D5NS96"/>
<sequence length="218" mass="24623">MLWGASGAPGYARELRTPEKYEALPYAEVLIDAGHGGIDSGAYYEDVLEKDINLAIAKKVYALLKAYRFSVVLNRTGDYALSDDNRWHVTRSRHRKDLSQRGQLTEEIRTGMLISLHVNWTSDRSKHGPLVLHQRSGESALLALCLQDALNRQQHSRFLPREGKPFYLLNRVKQPAVIIEMGFVSNAEDRAMLTSAKGQDRIAHAIVSGLRHYRTLAR</sequence>
<evidence type="ECO:0000313" key="4">
    <source>
        <dbReference type="Proteomes" id="UP000032633"/>
    </source>
</evidence>
<evidence type="ECO:0000313" key="3">
    <source>
        <dbReference type="EMBL" id="AJY78035.1"/>
    </source>
</evidence>
<organism evidence="3 4">
    <name type="scientific">Paenibacillus beijingensis</name>
    <dbReference type="NCBI Taxonomy" id="1126833"/>
    <lineage>
        <taxon>Bacteria</taxon>
        <taxon>Bacillati</taxon>
        <taxon>Bacillota</taxon>
        <taxon>Bacilli</taxon>
        <taxon>Bacillales</taxon>
        <taxon>Paenibacillaceae</taxon>
        <taxon>Paenibacillus</taxon>
    </lineage>
</organism>
<dbReference type="Gene3D" id="3.40.630.40">
    <property type="entry name" value="Zn-dependent exopeptidases"/>
    <property type="match status" value="1"/>
</dbReference>
<dbReference type="SUPFAM" id="SSF53187">
    <property type="entry name" value="Zn-dependent exopeptidases"/>
    <property type="match status" value="1"/>
</dbReference>
<feature type="domain" description="MurNAc-LAA" evidence="2">
    <location>
        <begin position="110"/>
        <end position="211"/>
    </location>
</feature>
<reference evidence="3 4" key="1">
    <citation type="journal article" date="2015" name="J. Biotechnol.">
        <title>Complete genome sequence of Paenibacillus beijingensis 7188(T) (=DSM 24997(T)), a novel rhizobacterium from jujube garden soil.</title>
        <authorList>
            <person name="Kwak Y."/>
            <person name="Shin J.H."/>
        </authorList>
    </citation>
    <scope>NUCLEOTIDE SEQUENCE [LARGE SCALE GENOMIC DNA]</scope>
    <source>
        <strain evidence="3 4">DSM 24997</strain>
    </source>
</reference>
<dbReference type="SMART" id="SM00646">
    <property type="entry name" value="Ami_3"/>
    <property type="match status" value="1"/>
</dbReference>
<proteinExistence type="predicted"/>
<dbReference type="PANTHER" id="PTHR30404">
    <property type="entry name" value="N-ACETYLMURAMOYL-L-ALANINE AMIDASE"/>
    <property type="match status" value="1"/>
</dbReference>
<dbReference type="EMBL" id="CP011058">
    <property type="protein sequence ID" value="AJY78035.1"/>
    <property type="molecule type" value="Genomic_DNA"/>
</dbReference>
<dbReference type="InterPro" id="IPR002508">
    <property type="entry name" value="MurNAc-LAA_cat"/>
</dbReference>
<dbReference type="InterPro" id="IPR050695">
    <property type="entry name" value="N-acetylmuramoyl_amidase_3"/>
</dbReference>
<protein>
    <submittedName>
        <fullName evidence="3">N-acetylmuramoyl-L-alanine amidase</fullName>
    </submittedName>
</protein>
<evidence type="ECO:0000256" key="1">
    <source>
        <dbReference type="ARBA" id="ARBA00022801"/>
    </source>
</evidence>
<reference evidence="4" key="2">
    <citation type="submission" date="2015-03" db="EMBL/GenBank/DDBJ databases">
        <title>Genome sequence of Paenibacillus beijingensis strain DSM 24997T.</title>
        <authorList>
            <person name="Kwak Y."/>
            <person name="Shin J.-H."/>
        </authorList>
    </citation>
    <scope>NUCLEOTIDE SEQUENCE [LARGE SCALE GENOMIC DNA]</scope>
    <source>
        <strain evidence="4">DSM 24997</strain>
    </source>
</reference>